<sequence>MSYTHSNDITVIRDVSNERDLEAQTDKKPGVTVTAVEADRPVLGRRKTTGSLGGIISAEATAEALAQDADDDALTKIGNFLHKIHSASVITRYALYILPVALILAIPLILSLTGSRAETWRAGGVRLAGVFIWVEICWFALWFCKLVAQATPIIFQAICGLISTGIRKYSLVLKALEIPLSLFFWSIVSYTTTNVICVFDQSAEDRARGVCGVNSWMHTMRQVWKAGIIVAAIFLIQKTIMQLISINYHRKQYDHKIRESKKLIRLLDLLYDASRRMFPEWGRDFAEEDATIQSSTLTGVRTQLNKAGMGKAGAEVIDNMHRVRDKVTAAFGAMASDVTGQKLFSTTNAHSIVLKALENEHSSKALARRIWLSFTAAGKDALYLQDIVEVLGKDRLEDAEEIFHVLDRDDNGDVSLEEMEVLIISAGTERKDRATSMQDISQAIAVLDKMLSAVVVVAIAFIYATFFSPQFASKTSQLWTSFTGLAFAIGGTVTEFLSCCIFLFVKHPYDVGDRVTIDKQELIVKHISLMYSVFQRVDNDGVLQIPHNVANNLWIENVSRSRIMKERITLNVSAGTKMEEILALRGELEKFVAHDDNRRDFQPDFDIELISVGDLKHLELRVEIKHKSNFANEQLRAHRRNKFMVELLAAIRRVPIEPPGGSGPALGDPSNPAYSVAVSDSEAVAARAAKAEKTEGNRLFPSGTSFAELVPATVGGGFLSPAQAMFPGLKQRNAHKHDDVSGRRASMWDEKRQ</sequence>
<proteinExistence type="inferred from homology"/>
<feature type="transmembrane region" description="Helical" evidence="6">
    <location>
        <begin position="478"/>
        <end position="505"/>
    </location>
</feature>
<comment type="subcellular location">
    <subcellularLocation>
        <location evidence="1">Endomembrane system</location>
        <topology evidence="1">Multi-pass membrane protein</topology>
    </subcellularLocation>
    <subcellularLocation>
        <location evidence="4">Endoplasmic reticulum membrane</location>
    </subcellularLocation>
</comment>
<evidence type="ECO:0000256" key="6">
    <source>
        <dbReference type="SAM" id="Phobius"/>
    </source>
</evidence>
<dbReference type="AlphaFoldDB" id="A0A9Q9EPC3"/>
<dbReference type="GO" id="GO:0005509">
    <property type="term" value="F:calcium ion binding"/>
    <property type="evidence" value="ECO:0007669"/>
    <property type="project" value="InterPro"/>
</dbReference>
<dbReference type="PANTHER" id="PTHR31323">
    <property type="entry name" value="MECHANOSENSITIVE ION CHANNEL PROTEIN MSY2"/>
    <property type="match status" value="1"/>
</dbReference>
<dbReference type="InterPro" id="IPR011992">
    <property type="entry name" value="EF-hand-dom_pair"/>
</dbReference>
<dbReference type="InterPro" id="IPR010920">
    <property type="entry name" value="LSM_dom_sf"/>
</dbReference>
<evidence type="ECO:0000313" key="9">
    <source>
        <dbReference type="Proteomes" id="UP001056384"/>
    </source>
</evidence>
<dbReference type="PIRSF" id="PIRSF017209">
    <property type="entry name" value="Memb_At2g17000_prd"/>
    <property type="match status" value="1"/>
</dbReference>
<feature type="transmembrane region" description="Helical" evidence="6">
    <location>
        <begin position="178"/>
        <end position="203"/>
    </location>
</feature>
<dbReference type="PROSITE" id="PS00018">
    <property type="entry name" value="EF_HAND_1"/>
    <property type="match status" value="1"/>
</dbReference>
<feature type="transmembrane region" description="Helical" evidence="6">
    <location>
        <begin position="124"/>
        <end position="143"/>
    </location>
</feature>
<evidence type="ECO:0000256" key="1">
    <source>
        <dbReference type="ARBA" id="ARBA00004127"/>
    </source>
</evidence>
<comment type="similarity">
    <text evidence="2 4">Belongs to the MscS (TC 1.A.23) family.</text>
</comment>
<dbReference type="Gene3D" id="1.10.238.10">
    <property type="entry name" value="EF-hand"/>
    <property type="match status" value="1"/>
</dbReference>
<dbReference type="InterPro" id="IPR016688">
    <property type="entry name" value="MscS-like_plants/fungi"/>
</dbReference>
<feature type="domain" description="EF-hand" evidence="7">
    <location>
        <begin position="394"/>
        <end position="429"/>
    </location>
</feature>
<feature type="transmembrane region" description="Helical" evidence="6">
    <location>
        <begin position="93"/>
        <end position="112"/>
    </location>
</feature>
<feature type="transmembrane region" description="Helical" evidence="6">
    <location>
        <begin position="223"/>
        <end position="248"/>
    </location>
</feature>
<evidence type="ECO:0000256" key="5">
    <source>
        <dbReference type="SAM" id="MobiDB-lite"/>
    </source>
</evidence>
<dbReference type="GO" id="GO:0006874">
    <property type="term" value="P:intracellular calcium ion homeostasis"/>
    <property type="evidence" value="ECO:0007669"/>
    <property type="project" value="TreeGrafter"/>
</dbReference>
<dbReference type="InterPro" id="IPR002048">
    <property type="entry name" value="EF_hand_dom"/>
</dbReference>
<keyword evidence="4" id="KW-0256">Endoplasmic reticulum</keyword>
<gene>
    <name evidence="8" type="ORF">Slin15195_G112790</name>
</gene>
<evidence type="ECO:0000256" key="2">
    <source>
        <dbReference type="ARBA" id="ARBA00008017"/>
    </source>
</evidence>
<evidence type="ECO:0000313" key="8">
    <source>
        <dbReference type="EMBL" id="USW57960.1"/>
    </source>
</evidence>
<dbReference type="EMBL" id="CP099427">
    <property type="protein sequence ID" value="USW57960.1"/>
    <property type="molecule type" value="Genomic_DNA"/>
</dbReference>
<dbReference type="GO" id="GO:0005789">
    <property type="term" value="C:endoplasmic reticulum membrane"/>
    <property type="evidence" value="ECO:0007669"/>
    <property type="project" value="UniProtKB-SubCell"/>
</dbReference>
<feature type="transmembrane region" description="Helical" evidence="6">
    <location>
        <begin position="446"/>
        <end position="466"/>
    </location>
</feature>
<feature type="compositionally biased region" description="Basic and acidic residues" evidence="5">
    <location>
        <begin position="736"/>
        <end position="753"/>
    </location>
</feature>
<evidence type="ECO:0000256" key="3">
    <source>
        <dbReference type="ARBA" id="ARBA00022837"/>
    </source>
</evidence>
<reference evidence="8" key="1">
    <citation type="submission" date="2022-06" db="EMBL/GenBank/DDBJ databases">
        <title>Complete genome sequences of two strains of the flax pathogen Septoria linicola.</title>
        <authorList>
            <person name="Lapalu N."/>
            <person name="Simon A."/>
            <person name="Demenou B."/>
            <person name="Paumier D."/>
            <person name="Guillot M.-P."/>
            <person name="Gout L."/>
            <person name="Valade R."/>
        </authorList>
    </citation>
    <scope>NUCLEOTIDE SEQUENCE</scope>
    <source>
        <strain evidence="8">SE15195</strain>
    </source>
</reference>
<dbReference type="Pfam" id="PF00924">
    <property type="entry name" value="MS_channel_2nd"/>
    <property type="match status" value="1"/>
</dbReference>
<dbReference type="Pfam" id="PF25886">
    <property type="entry name" value="Msy1"/>
    <property type="match status" value="1"/>
</dbReference>
<keyword evidence="6" id="KW-1133">Transmembrane helix</keyword>
<organism evidence="8 9">
    <name type="scientific">Septoria linicola</name>
    <dbReference type="NCBI Taxonomy" id="215465"/>
    <lineage>
        <taxon>Eukaryota</taxon>
        <taxon>Fungi</taxon>
        <taxon>Dikarya</taxon>
        <taxon>Ascomycota</taxon>
        <taxon>Pezizomycotina</taxon>
        <taxon>Dothideomycetes</taxon>
        <taxon>Dothideomycetidae</taxon>
        <taxon>Mycosphaerellales</taxon>
        <taxon>Mycosphaerellaceae</taxon>
        <taxon>Septoria</taxon>
    </lineage>
</organism>
<feature type="region of interest" description="Disordered" evidence="5">
    <location>
        <begin position="729"/>
        <end position="753"/>
    </location>
</feature>
<dbReference type="PANTHER" id="PTHR31323:SF14">
    <property type="entry name" value="MECHANOSENSITIVE ION CHANNEL PROTEIN MSY2"/>
    <property type="match status" value="1"/>
</dbReference>
<keyword evidence="4 6" id="KW-0472">Membrane</keyword>
<dbReference type="InterPro" id="IPR018247">
    <property type="entry name" value="EF_Hand_1_Ca_BS"/>
</dbReference>
<dbReference type="InterPro" id="IPR058650">
    <property type="entry name" value="Msy1/2-like"/>
</dbReference>
<dbReference type="GO" id="GO:0005262">
    <property type="term" value="F:calcium channel activity"/>
    <property type="evidence" value="ECO:0007669"/>
    <property type="project" value="TreeGrafter"/>
</dbReference>
<dbReference type="PROSITE" id="PS50222">
    <property type="entry name" value="EF_HAND_2"/>
    <property type="match status" value="1"/>
</dbReference>
<keyword evidence="3" id="KW-0106">Calcium</keyword>
<evidence type="ECO:0000259" key="7">
    <source>
        <dbReference type="PROSITE" id="PS50222"/>
    </source>
</evidence>
<dbReference type="SUPFAM" id="SSF47473">
    <property type="entry name" value="EF-hand"/>
    <property type="match status" value="1"/>
</dbReference>
<dbReference type="InterPro" id="IPR006685">
    <property type="entry name" value="MscS_channel_2nd"/>
</dbReference>
<keyword evidence="9" id="KW-1185">Reference proteome</keyword>
<evidence type="ECO:0000256" key="4">
    <source>
        <dbReference type="PIRNR" id="PIRNR017209"/>
    </source>
</evidence>
<name>A0A9Q9EPC3_9PEZI</name>
<protein>
    <recommendedName>
        <fullName evidence="4">Mechanosensitive ion channel protein</fullName>
    </recommendedName>
</protein>
<keyword evidence="6" id="KW-0812">Transmembrane</keyword>
<dbReference type="Proteomes" id="UP001056384">
    <property type="component" value="Chromosome 10"/>
</dbReference>
<dbReference type="SUPFAM" id="SSF50182">
    <property type="entry name" value="Sm-like ribonucleoproteins"/>
    <property type="match status" value="1"/>
</dbReference>
<accession>A0A9Q9EPC3</accession>